<dbReference type="AlphaFoldDB" id="A0A2X4U9T0"/>
<keyword evidence="1" id="KW-0732">Signal</keyword>
<feature type="chain" id="PRO_5016035253" evidence="1">
    <location>
        <begin position="25"/>
        <end position="177"/>
    </location>
</feature>
<feature type="signal peptide" evidence="1">
    <location>
        <begin position="1"/>
        <end position="24"/>
    </location>
</feature>
<dbReference type="EMBL" id="LS483470">
    <property type="protein sequence ID" value="SQI36577.1"/>
    <property type="molecule type" value="Genomic_DNA"/>
</dbReference>
<organism evidence="2 3">
    <name type="scientific">Leminorella richardii</name>
    <dbReference type="NCBI Taxonomy" id="158841"/>
    <lineage>
        <taxon>Bacteria</taxon>
        <taxon>Pseudomonadati</taxon>
        <taxon>Pseudomonadota</taxon>
        <taxon>Gammaproteobacteria</taxon>
        <taxon>Enterobacterales</taxon>
        <taxon>Budviciaceae</taxon>
        <taxon>Leminorella</taxon>
    </lineage>
</organism>
<accession>A0A2X4U9T0</accession>
<dbReference type="KEGG" id="lri:NCTC12151_00794"/>
<proteinExistence type="predicted"/>
<evidence type="ECO:0000313" key="2">
    <source>
        <dbReference type="EMBL" id="SQI36577.1"/>
    </source>
</evidence>
<dbReference type="Proteomes" id="UP000249005">
    <property type="component" value="Chromosome 1"/>
</dbReference>
<dbReference type="RefSeq" id="WP_111739392.1">
    <property type="nucleotide sequence ID" value="NZ_LR698987.1"/>
</dbReference>
<evidence type="ECO:0000256" key="1">
    <source>
        <dbReference type="SAM" id="SignalP"/>
    </source>
</evidence>
<sequence length="177" mass="19418">MKIRTLFSAALVLFTLVGTGYAEAKTEKVLGGKARITLPSGYEKLSSSALRKAYPGSDRPKEAWYLDGQGGKALISFSVFEMRGQKINESHLATIADGMREELEPYSPTMREGRVNGRKVVWLEVKAPSGRGSERKNMVMLVSAFQGKMLVTSLMIDKDNNGRHLRAGKSALGTLSY</sequence>
<keyword evidence="3" id="KW-1185">Reference proteome</keyword>
<reference evidence="2 3" key="1">
    <citation type="submission" date="2018-06" db="EMBL/GenBank/DDBJ databases">
        <authorList>
            <consortium name="Pathogen Informatics"/>
            <person name="Doyle S."/>
        </authorList>
    </citation>
    <scope>NUCLEOTIDE SEQUENCE [LARGE SCALE GENOMIC DNA]</scope>
    <source>
        <strain evidence="2 3">NCTC12151</strain>
    </source>
</reference>
<name>A0A2X4U9T0_9GAMM</name>
<protein>
    <submittedName>
        <fullName evidence="2">Uncharacterized protein</fullName>
    </submittedName>
</protein>
<dbReference type="OrthoDB" id="6637136at2"/>
<evidence type="ECO:0000313" key="3">
    <source>
        <dbReference type="Proteomes" id="UP000249005"/>
    </source>
</evidence>
<gene>
    <name evidence="2" type="ORF">NCTC12151_00794</name>
</gene>